<sequence length="207" mass="22267">MIMASNIIRYGSALALLIGASFPAFAQQPLPPVPAQQQAATPAPTTAAQQLAASAPIGNLDEIRKFCGNIDDQAADARFALQTKQLNDLKADVEARMRALEDKRKEYEMWLKRRDEFVSKAQDSLVDIISKMKPDAAAAQMSLIGDEAAAALILKLNPRVSSIILNEMPPEKAAKLARVIVGSQRTAATPQTNRAQSAQAETGNTVQ</sequence>
<evidence type="ECO:0000256" key="2">
    <source>
        <dbReference type="SAM" id="SignalP"/>
    </source>
</evidence>
<dbReference type="SUPFAM" id="SSF158791">
    <property type="entry name" value="MgtE N-terminal domain-like"/>
    <property type="match status" value="1"/>
</dbReference>
<feature type="region of interest" description="Disordered" evidence="1">
    <location>
        <begin position="185"/>
        <end position="207"/>
    </location>
</feature>
<feature type="signal peptide" evidence="2">
    <location>
        <begin position="1"/>
        <end position="26"/>
    </location>
</feature>
<comment type="caution">
    <text evidence="3">The sequence shown here is derived from an EMBL/GenBank/DDBJ whole genome shotgun (WGS) entry which is preliminary data.</text>
</comment>
<proteinExistence type="predicted"/>
<dbReference type="RefSeq" id="WP_151092938.1">
    <property type="nucleotide sequence ID" value="NZ_JBLZNM010000006.1"/>
</dbReference>
<keyword evidence="4" id="KW-1185">Reference proteome</keyword>
<evidence type="ECO:0000313" key="4">
    <source>
        <dbReference type="Proteomes" id="UP000327108"/>
    </source>
</evidence>
<evidence type="ECO:0000256" key="1">
    <source>
        <dbReference type="SAM" id="MobiDB-lite"/>
    </source>
</evidence>
<reference evidence="3 4" key="1">
    <citation type="submission" date="2019-09" db="EMBL/GenBank/DDBJ databases">
        <title>Biological control of the noxious weed angled onion (Allium triquetrum) thwarted by endophytic bacteria in Victoria, Australia.</title>
        <authorList>
            <person name="Tehranchian P."/>
            <person name="Adair R.J."/>
            <person name="Van T.H."/>
            <person name="Morrison P.D."/>
            <person name="Williams H."/>
            <person name="Lawrie A.C."/>
        </authorList>
    </citation>
    <scope>NUCLEOTIDE SEQUENCE [LARGE SCALE GENOMIC DNA]</scope>
    <source>
        <strain evidence="3 4">RPTAtOch1</strain>
    </source>
</reference>
<dbReference type="AlphaFoldDB" id="A0A5N1JYV3"/>
<gene>
    <name evidence="3" type="ORF">F3W84_09245</name>
</gene>
<dbReference type="EMBL" id="VYXQ01000007">
    <property type="protein sequence ID" value="KAA9368530.1"/>
    <property type="molecule type" value="Genomic_DNA"/>
</dbReference>
<dbReference type="Proteomes" id="UP000327108">
    <property type="component" value="Unassembled WGS sequence"/>
</dbReference>
<evidence type="ECO:0000313" key="3">
    <source>
        <dbReference type="EMBL" id="KAA9368530.1"/>
    </source>
</evidence>
<name>A0A5N1JYV3_9HYPH</name>
<protein>
    <submittedName>
        <fullName evidence="3">MotE family protein</fullName>
    </submittedName>
</protein>
<organism evidence="3 4">
    <name type="scientific">Ochrobactrum quorumnocens</name>
    <dbReference type="NCBI Taxonomy" id="271865"/>
    <lineage>
        <taxon>Bacteria</taxon>
        <taxon>Pseudomonadati</taxon>
        <taxon>Pseudomonadota</taxon>
        <taxon>Alphaproteobacteria</taxon>
        <taxon>Hyphomicrobiales</taxon>
        <taxon>Brucellaceae</taxon>
        <taxon>Brucella/Ochrobactrum group</taxon>
        <taxon>Ochrobactrum</taxon>
    </lineage>
</organism>
<keyword evidence="2" id="KW-0732">Signal</keyword>
<feature type="chain" id="PRO_5024323361" evidence="2">
    <location>
        <begin position="27"/>
        <end position="207"/>
    </location>
</feature>
<accession>A0A5N1JYV3</accession>